<dbReference type="PANTHER" id="PTHR43280">
    <property type="entry name" value="ARAC-FAMILY TRANSCRIPTIONAL REGULATOR"/>
    <property type="match status" value="1"/>
</dbReference>
<keyword evidence="1" id="KW-0805">Transcription regulation</keyword>
<dbReference type="SUPFAM" id="SSF46689">
    <property type="entry name" value="Homeodomain-like"/>
    <property type="match status" value="2"/>
</dbReference>
<dbReference type="InterPro" id="IPR020449">
    <property type="entry name" value="Tscrpt_reg_AraC-type_HTH"/>
</dbReference>
<dbReference type="PRINTS" id="PR00032">
    <property type="entry name" value="HTHARAC"/>
</dbReference>
<comment type="caution">
    <text evidence="5">The sequence shown here is derived from an EMBL/GenBank/DDBJ whole genome shotgun (WGS) entry which is preliminary data.</text>
</comment>
<dbReference type="Pfam" id="PF12833">
    <property type="entry name" value="HTH_18"/>
    <property type="match status" value="1"/>
</dbReference>
<organism evidence="5 6">
    <name type="scientific">Paenibacillus agaridevorans</name>
    <dbReference type="NCBI Taxonomy" id="171404"/>
    <lineage>
        <taxon>Bacteria</taxon>
        <taxon>Bacillati</taxon>
        <taxon>Bacillota</taxon>
        <taxon>Bacilli</taxon>
        <taxon>Bacillales</taxon>
        <taxon>Paenibacillaceae</taxon>
        <taxon>Paenibacillus</taxon>
    </lineage>
</organism>
<dbReference type="InterPro" id="IPR011051">
    <property type="entry name" value="RmlC_Cupin_sf"/>
</dbReference>
<dbReference type="Gene3D" id="1.10.10.60">
    <property type="entry name" value="Homeodomain-like"/>
    <property type="match status" value="2"/>
</dbReference>
<keyword evidence="3" id="KW-0804">Transcription</keyword>
<name>A0A2R5F0N2_9BACL</name>
<proteinExistence type="predicted"/>
<dbReference type="RefSeq" id="WP_108993947.1">
    <property type="nucleotide sequence ID" value="NZ_BDQX01000196.1"/>
</dbReference>
<evidence type="ECO:0000259" key="4">
    <source>
        <dbReference type="PROSITE" id="PS01124"/>
    </source>
</evidence>
<evidence type="ECO:0000256" key="3">
    <source>
        <dbReference type="ARBA" id="ARBA00023163"/>
    </source>
</evidence>
<dbReference type="Proteomes" id="UP000245202">
    <property type="component" value="Unassembled WGS sequence"/>
</dbReference>
<gene>
    <name evidence="5" type="ORF">PAT3040_03787</name>
</gene>
<dbReference type="PROSITE" id="PS00041">
    <property type="entry name" value="HTH_ARAC_FAMILY_1"/>
    <property type="match status" value="1"/>
</dbReference>
<dbReference type="InterPro" id="IPR013096">
    <property type="entry name" value="Cupin_2"/>
</dbReference>
<protein>
    <submittedName>
        <fullName evidence="5">AraC family transcriptional regulator</fullName>
    </submittedName>
</protein>
<dbReference type="Gene3D" id="2.60.120.10">
    <property type="entry name" value="Jelly Rolls"/>
    <property type="match status" value="1"/>
</dbReference>
<dbReference type="Pfam" id="PF07883">
    <property type="entry name" value="Cupin_2"/>
    <property type="match status" value="1"/>
</dbReference>
<dbReference type="AlphaFoldDB" id="A0A2R5F0N2"/>
<dbReference type="InterPro" id="IPR018060">
    <property type="entry name" value="HTH_AraC"/>
</dbReference>
<dbReference type="PANTHER" id="PTHR43280:SF28">
    <property type="entry name" value="HTH-TYPE TRANSCRIPTIONAL ACTIVATOR RHAS"/>
    <property type="match status" value="1"/>
</dbReference>
<accession>A0A2R5F0N2</accession>
<dbReference type="PROSITE" id="PS01124">
    <property type="entry name" value="HTH_ARAC_FAMILY_2"/>
    <property type="match status" value="1"/>
</dbReference>
<dbReference type="SMART" id="SM00342">
    <property type="entry name" value="HTH_ARAC"/>
    <property type="match status" value="1"/>
</dbReference>
<dbReference type="SUPFAM" id="SSF51182">
    <property type="entry name" value="RmlC-like cupins"/>
    <property type="match status" value="1"/>
</dbReference>
<dbReference type="GO" id="GO:0003700">
    <property type="term" value="F:DNA-binding transcription factor activity"/>
    <property type="evidence" value="ECO:0007669"/>
    <property type="project" value="InterPro"/>
</dbReference>
<dbReference type="GO" id="GO:0043565">
    <property type="term" value="F:sequence-specific DNA binding"/>
    <property type="evidence" value="ECO:0007669"/>
    <property type="project" value="InterPro"/>
</dbReference>
<dbReference type="InterPro" id="IPR009057">
    <property type="entry name" value="Homeodomain-like_sf"/>
</dbReference>
<dbReference type="CDD" id="cd02208">
    <property type="entry name" value="cupin_RmlC-like"/>
    <property type="match status" value="1"/>
</dbReference>
<evidence type="ECO:0000313" key="5">
    <source>
        <dbReference type="EMBL" id="GBG09154.1"/>
    </source>
</evidence>
<dbReference type="InterPro" id="IPR018062">
    <property type="entry name" value="HTH_AraC-typ_CS"/>
</dbReference>
<reference evidence="5 6" key="1">
    <citation type="submission" date="2017-08" db="EMBL/GenBank/DDBJ databases">
        <title>Substantial Increase in Enzyme Production by Combined Drug-Resistance Mutations in Paenibacillus agaridevorans.</title>
        <authorList>
            <person name="Tanaka Y."/>
            <person name="Funane K."/>
            <person name="Hosaka T."/>
            <person name="Shiwa Y."/>
            <person name="Fujita N."/>
            <person name="Miyazaki T."/>
            <person name="Yoshikawa H."/>
            <person name="Murakami K."/>
            <person name="Kasahara K."/>
            <person name="Inaoka T."/>
            <person name="Hiraga Y."/>
            <person name="Ochi K."/>
        </authorList>
    </citation>
    <scope>NUCLEOTIDE SEQUENCE [LARGE SCALE GENOMIC DNA]</scope>
    <source>
        <strain evidence="5 6">T-3040</strain>
    </source>
</reference>
<evidence type="ECO:0000313" key="6">
    <source>
        <dbReference type="Proteomes" id="UP000245202"/>
    </source>
</evidence>
<dbReference type="InterPro" id="IPR014710">
    <property type="entry name" value="RmlC-like_jellyroll"/>
</dbReference>
<feature type="domain" description="HTH araC/xylS-type" evidence="4">
    <location>
        <begin position="198"/>
        <end position="296"/>
    </location>
</feature>
<keyword evidence="6" id="KW-1185">Reference proteome</keyword>
<evidence type="ECO:0000256" key="1">
    <source>
        <dbReference type="ARBA" id="ARBA00023015"/>
    </source>
</evidence>
<sequence length="300" mass="33676">MDRSQKESLKENRLHGTEAFPLAAYRIGPIPPGEPVLECHWHAEAEWFYMLEGEVLFQVGTDYFPVRAGEAVYIDGGDIHAGHALGDSPCSYCAVVFDTELLASAAIDAVQERYVVPLRDKSRTFPRHLKLGTDWSDAALGYLSGLIDASERQQTGYEAAAKGLLYLMLHQFASSEQLVSRSDHGGNAQLQIKLERLKAVIGYMQEHYGRPIRIAELAEQIPMSEGQFSRFFKSMTHQTPVEFLNGYRIKKAAELLLQPDAKIAAVAMDVGFDHISYFVKVFRSRMKCTPSEYRKSHMIG</sequence>
<keyword evidence="2" id="KW-0238">DNA-binding</keyword>
<evidence type="ECO:0000256" key="2">
    <source>
        <dbReference type="ARBA" id="ARBA00023125"/>
    </source>
</evidence>
<dbReference type="EMBL" id="BDQX01000196">
    <property type="protein sequence ID" value="GBG09154.1"/>
    <property type="molecule type" value="Genomic_DNA"/>
</dbReference>